<organism evidence="6 7">
    <name type="scientific">Virgibacillus siamensis</name>
    <dbReference type="NCBI Taxonomy" id="480071"/>
    <lineage>
        <taxon>Bacteria</taxon>
        <taxon>Bacillati</taxon>
        <taxon>Bacillota</taxon>
        <taxon>Bacilli</taxon>
        <taxon>Bacillales</taxon>
        <taxon>Bacillaceae</taxon>
        <taxon>Virgibacillus</taxon>
    </lineage>
</organism>
<dbReference type="Proteomes" id="UP001500866">
    <property type="component" value="Unassembled WGS sequence"/>
</dbReference>
<dbReference type="InterPro" id="IPR003439">
    <property type="entry name" value="ABC_transporter-like_ATP-bd"/>
</dbReference>
<dbReference type="InterPro" id="IPR017871">
    <property type="entry name" value="ABC_transporter-like_CS"/>
</dbReference>
<dbReference type="EMBL" id="BAAADS010000001">
    <property type="protein sequence ID" value="GAA0588968.1"/>
    <property type="molecule type" value="Genomic_DNA"/>
</dbReference>
<feature type="domain" description="ABC transporter" evidence="5">
    <location>
        <begin position="6"/>
        <end position="241"/>
    </location>
</feature>
<dbReference type="InterPro" id="IPR003593">
    <property type="entry name" value="AAA+_ATPase"/>
</dbReference>
<keyword evidence="2" id="KW-0813">Transport</keyword>
<name>A0ABP3QL19_9BACI</name>
<dbReference type="Pfam" id="PF00005">
    <property type="entry name" value="ABC_tran"/>
    <property type="match status" value="1"/>
</dbReference>
<dbReference type="InterPro" id="IPR027417">
    <property type="entry name" value="P-loop_NTPase"/>
</dbReference>
<comment type="similarity">
    <text evidence="1">Belongs to the ABC transporter superfamily.</text>
</comment>
<dbReference type="SUPFAM" id="SSF52540">
    <property type="entry name" value="P-loop containing nucleoside triphosphate hydrolases"/>
    <property type="match status" value="1"/>
</dbReference>
<dbReference type="Gene3D" id="3.40.50.300">
    <property type="entry name" value="P-loop containing nucleotide triphosphate hydrolases"/>
    <property type="match status" value="1"/>
</dbReference>
<gene>
    <name evidence="6" type="ORF">GCM10009001_01100</name>
</gene>
<evidence type="ECO:0000313" key="6">
    <source>
        <dbReference type="EMBL" id="GAA0588968.1"/>
    </source>
</evidence>
<keyword evidence="7" id="KW-1185">Reference proteome</keyword>
<evidence type="ECO:0000256" key="3">
    <source>
        <dbReference type="ARBA" id="ARBA00022741"/>
    </source>
</evidence>
<dbReference type="PANTHER" id="PTHR42734">
    <property type="entry name" value="METAL TRANSPORT SYSTEM ATP-BINDING PROTEIN TM_0124-RELATED"/>
    <property type="match status" value="1"/>
</dbReference>
<proteinExistence type="inferred from homology"/>
<evidence type="ECO:0000313" key="7">
    <source>
        <dbReference type="Proteomes" id="UP001500866"/>
    </source>
</evidence>
<reference evidence="7" key="1">
    <citation type="journal article" date="2019" name="Int. J. Syst. Evol. Microbiol.">
        <title>The Global Catalogue of Microorganisms (GCM) 10K type strain sequencing project: providing services to taxonomists for standard genome sequencing and annotation.</title>
        <authorList>
            <consortium name="The Broad Institute Genomics Platform"/>
            <consortium name="The Broad Institute Genome Sequencing Center for Infectious Disease"/>
            <person name="Wu L."/>
            <person name="Ma J."/>
        </authorList>
    </citation>
    <scope>NUCLEOTIDE SEQUENCE [LARGE SCALE GENOMIC DNA]</scope>
    <source>
        <strain evidence="7">JCM 15395</strain>
    </source>
</reference>
<dbReference type="PROSITE" id="PS50893">
    <property type="entry name" value="ABC_TRANSPORTER_2"/>
    <property type="match status" value="1"/>
</dbReference>
<protein>
    <submittedName>
        <fullName evidence="6">Metal ABC transporter ATP-binding protein</fullName>
    </submittedName>
</protein>
<dbReference type="InterPro" id="IPR050153">
    <property type="entry name" value="Metal_Ion_Import_ABC"/>
</dbReference>
<sequence>MGEPIVSMENITYAYENKTVLNQINFEIPTGAFMGLVGPNGGGKTTLIKLILGLLKPDQGTIRLFGGPLEKLKARSKIGFVSQKANSFNKGFPATVFEVVSMGLTAKVGYFSFLKPKHKEQILHAIDQVGMREYAYENIGTLSGGQQQRIFIARSLVSEPELLILDEPTVGVDYENVKRFYELLHRLNDENNITLLLVTHDTGTMTEHATDIVCLNKTLHFHGKPEEYTSLSEKDLSRFYGHPVNIVAHDH</sequence>
<dbReference type="CDD" id="cd03235">
    <property type="entry name" value="ABC_Metallic_Cations"/>
    <property type="match status" value="1"/>
</dbReference>
<dbReference type="GO" id="GO:0005524">
    <property type="term" value="F:ATP binding"/>
    <property type="evidence" value="ECO:0007669"/>
    <property type="project" value="UniProtKB-KW"/>
</dbReference>
<dbReference type="PROSITE" id="PS00211">
    <property type="entry name" value="ABC_TRANSPORTER_1"/>
    <property type="match status" value="1"/>
</dbReference>
<evidence type="ECO:0000256" key="4">
    <source>
        <dbReference type="ARBA" id="ARBA00022840"/>
    </source>
</evidence>
<dbReference type="RefSeq" id="WP_343809282.1">
    <property type="nucleotide sequence ID" value="NZ_BAAADS010000001.1"/>
</dbReference>
<evidence type="ECO:0000256" key="1">
    <source>
        <dbReference type="ARBA" id="ARBA00005417"/>
    </source>
</evidence>
<accession>A0ABP3QL19</accession>
<keyword evidence="3" id="KW-0547">Nucleotide-binding</keyword>
<keyword evidence="4 6" id="KW-0067">ATP-binding</keyword>
<evidence type="ECO:0000259" key="5">
    <source>
        <dbReference type="PROSITE" id="PS50893"/>
    </source>
</evidence>
<dbReference type="SMART" id="SM00382">
    <property type="entry name" value="AAA"/>
    <property type="match status" value="1"/>
</dbReference>
<comment type="caution">
    <text evidence="6">The sequence shown here is derived from an EMBL/GenBank/DDBJ whole genome shotgun (WGS) entry which is preliminary data.</text>
</comment>
<dbReference type="PANTHER" id="PTHR42734:SF17">
    <property type="entry name" value="METAL TRANSPORT SYSTEM ATP-BINDING PROTEIN TM_0124-RELATED"/>
    <property type="match status" value="1"/>
</dbReference>
<evidence type="ECO:0000256" key="2">
    <source>
        <dbReference type="ARBA" id="ARBA00022448"/>
    </source>
</evidence>